<feature type="signal peptide" evidence="2">
    <location>
        <begin position="1"/>
        <end position="21"/>
    </location>
</feature>
<dbReference type="RefSeq" id="WP_345248294.1">
    <property type="nucleotide sequence ID" value="NZ_BAABFO010000006.1"/>
</dbReference>
<dbReference type="Pfam" id="PF03401">
    <property type="entry name" value="TctC"/>
    <property type="match status" value="1"/>
</dbReference>
<accession>A0ABP8GUX0</accession>
<reference evidence="4" key="1">
    <citation type="journal article" date="2019" name="Int. J. Syst. Evol. Microbiol.">
        <title>The Global Catalogue of Microorganisms (GCM) 10K type strain sequencing project: providing services to taxonomists for standard genome sequencing and annotation.</title>
        <authorList>
            <consortium name="The Broad Institute Genomics Platform"/>
            <consortium name="The Broad Institute Genome Sequencing Center for Infectious Disease"/>
            <person name="Wu L."/>
            <person name="Ma J."/>
        </authorList>
    </citation>
    <scope>NUCLEOTIDE SEQUENCE [LARGE SCALE GENOMIC DNA]</scope>
    <source>
        <strain evidence="4">JCM 17666</strain>
    </source>
</reference>
<dbReference type="PANTHER" id="PTHR42928:SF5">
    <property type="entry name" value="BLR1237 PROTEIN"/>
    <property type="match status" value="1"/>
</dbReference>
<protein>
    <submittedName>
        <fullName evidence="3">Tripartite tricarboxylate transporter substrate binding protein BugE</fullName>
    </submittedName>
</protein>
<name>A0ABP8GUX0_9BURK</name>
<dbReference type="InterPro" id="IPR005064">
    <property type="entry name" value="BUG"/>
</dbReference>
<feature type="chain" id="PRO_5046414974" evidence="2">
    <location>
        <begin position="22"/>
        <end position="322"/>
    </location>
</feature>
<dbReference type="SUPFAM" id="SSF53850">
    <property type="entry name" value="Periplasmic binding protein-like II"/>
    <property type="match status" value="1"/>
</dbReference>
<dbReference type="Proteomes" id="UP001501671">
    <property type="component" value="Unassembled WGS sequence"/>
</dbReference>
<dbReference type="Gene3D" id="3.40.190.150">
    <property type="entry name" value="Bordetella uptake gene, domain 1"/>
    <property type="match status" value="1"/>
</dbReference>
<keyword evidence="2" id="KW-0732">Signal</keyword>
<evidence type="ECO:0000313" key="3">
    <source>
        <dbReference type="EMBL" id="GAA4329813.1"/>
    </source>
</evidence>
<evidence type="ECO:0000256" key="1">
    <source>
        <dbReference type="ARBA" id="ARBA00006987"/>
    </source>
</evidence>
<dbReference type="InterPro" id="IPR042100">
    <property type="entry name" value="Bug_dom1"/>
</dbReference>
<dbReference type="Gene3D" id="3.40.190.10">
    <property type="entry name" value="Periplasmic binding protein-like II"/>
    <property type="match status" value="1"/>
</dbReference>
<evidence type="ECO:0000256" key="2">
    <source>
        <dbReference type="SAM" id="SignalP"/>
    </source>
</evidence>
<proteinExistence type="inferred from homology"/>
<sequence length="322" mass="34218">MKRSYAVAALAAACFCLPAAAQFTPPRAVKVIVPYTAGGPSDVVTRVVATQMGKTMNVPVVVENRPGATGTIGMSAAARAPADGSTMVMFSLGGSVLNAVLRDKLPYDLLKDFTPVGNMVDMAQLLVVNPELPVKSVNDLIAYGKAHPNKLSYGSSGVGASTHLIGELFQQVTGVKMVHVPYQGTGPATTDTISGQIQLLFTEVPVLIQPVQAGKLRALALGNPQRSPLMPEVPTMAEVGLPQLEAYNWFGLQAPAKTPPEAIAYLNEHLVKALNDPQTRATLQAMGADPAPGTPDDFGRLVRREMDKWREVARKADIRVEQ</sequence>
<dbReference type="CDD" id="cd13578">
    <property type="entry name" value="PBP2_Bug27"/>
    <property type="match status" value="1"/>
</dbReference>
<evidence type="ECO:0000313" key="4">
    <source>
        <dbReference type="Proteomes" id="UP001501671"/>
    </source>
</evidence>
<comment type="similarity">
    <text evidence="1">Belongs to the UPF0065 (bug) family.</text>
</comment>
<organism evidence="3 4">
    <name type="scientific">Pigmentiphaga soli</name>
    <dbReference type="NCBI Taxonomy" id="1007095"/>
    <lineage>
        <taxon>Bacteria</taxon>
        <taxon>Pseudomonadati</taxon>
        <taxon>Pseudomonadota</taxon>
        <taxon>Betaproteobacteria</taxon>
        <taxon>Burkholderiales</taxon>
        <taxon>Alcaligenaceae</taxon>
        <taxon>Pigmentiphaga</taxon>
    </lineage>
</organism>
<dbReference type="EMBL" id="BAABFO010000006">
    <property type="protein sequence ID" value="GAA4329813.1"/>
    <property type="molecule type" value="Genomic_DNA"/>
</dbReference>
<dbReference type="PIRSF" id="PIRSF017082">
    <property type="entry name" value="YflP"/>
    <property type="match status" value="1"/>
</dbReference>
<comment type="caution">
    <text evidence="3">The sequence shown here is derived from an EMBL/GenBank/DDBJ whole genome shotgun (WGS) entry which is preliminary data.</text>
</comment>
<dbReference type="PANTHER" id="PTHR42928">
    <property type="entry name" value="TRICARBOXYLATE-BINDING PROTEIN"/>
    <property type="match status" value="1"/>
</dbReference>
<keyword evidence="4" id="KW-1185">Reference proteome</keyword>
<gene>
    <name evidence="3" type="ORF">GCM10023144_17010</name>
</gene>